<organism evidence="2 3">
    <name type="scientific">Solidesulfovibrio fructosivorans JJ]</name>
    <dbReference type="NCBI Taxonomy" id="596151"/>
    <lineage>
        <taxon>Bacteria</taxon>
        <taxon>Pseudomonadati</taxon>
        <taxon>Thermodesulfobacteriota</taxon>
        <taxon>Desulfovibrionia</taxon>
        <taxon>Desulfovibrionales</taxon>
        <taxon>Desulfovibrionaceae</taxon>
        <taxon>Solidesulfovibrio</taxon>
    </lineage>
</organism>
<keyword evidence="3" id="KW-1185">Reference proteome</keyword>
<evidence type="ECO:0000256" key="1">
    <source>
        <dbReference type="SAM" id="MobiDB-lite"/>
    </source>
</evidence>
<protein>
    <submittedName>
        <fullName evidence="2">Uncharacterized protein</fullName>
    </submittedName>
</protein>
<accession>E1K2C3</accession>
<dbReference type="EMBL" id="AECZ01000054">
    <property type="protein sequence ID" value="EFL49243.1"/>
    <property type="molecule type" value="Genomic_DNA"/>
</dbReference>
<reference evidence="2 3" key="1">
    <citation type="submission" date="2010-08" db="EMBL/GenBank/DDBJ databases">
        <title>The draft genome of Desulfovibrio fructosovorans JJ.</title>
        <authorList>
            <consortium name="US DOE Joint Genome Institute (JGI-PGF)"/>
            <person name="Lucas S."/>
            <person name="Copeland A."/>
            <person name="Lapidus A."/>
            <person name="Cheng J.-F."/>
            <person name="Bruce D."/>
            <person name="Goodwin L."/>
            <person name="Pitluck S."/>
            <person name="Land M.L."/>
            <person name="Hauser L."/>
            <person name="Chang Y.-J."/>
            <person name="Jeffries C."/>
            <person name="Wall J.D."/>
            <person name="Stahl D.A."/>
            <person name="Arkin A.P."/>
            <person name="Dehal P."/>
            <person name="Stolyar S.M."/>
            <person name="Hazen T.C."/>
            <person name="Woyke T.J."/>
        </authorList>
    </citation>
    <scope>NUCLEOTIDE SEQUENCE [LARGE SCALE GENOMIC DNA]</scope>
    <source>
        <strain evidence="2 3">JJ</strain>
    </source>
</reference>
<dbReference type="Gene3D" id="3.40.50.300">
    <property type="entry name" value="P-loop containing nucleotide triphosphate hydrolases"/>
    <property type="match status" value="1"/>
</dbReference>
<dbReference type="SUPFAM" id="SSF52540">
    <property type="entry name" value="P-loop containing nucleoside triphosphate hydrolases"/>
    <property type="match status" value="1"/>
</dbReference>
<feature type="region of interest" description="Disordered" evidence="1">
    <location>
        <begin position="1"/>
        <end position="38"/>
    </location>
</feature>
<dbReference type="RefSeq" id="WP_005996989.1">
    <property type="nucleotide sequence ID" value="NZ_AECZ01000054.1"/>
</dbReference>
<dbReference type="eggNOG" id="COG0410">
    <property type="taxonomic scope" value="Bacteria"/>
</dbReference>
<evidence type="ECO:0000313" key="3">
    <source>
        <dbReference type="Proteomes" id="UP000006250"/>
    </source>
</evidence>
<gene>
    <name evidence="2" type="ORF">DesfrDRAFT_4023</name>
</gene>
<dbReference type="STRING" id="596151.DesfrDRAFT_4023"/>
<dbReference type="AlphaFoldDB" id="E1K2C3"/>
<feature type="compositionally biased region" description="Basic and acidic residues" evidence="1">
    <location>
        <begin position="8"/>
        <end position="19"/>
    </location>
</feature>
<proteinExistence type="predicted"/>
<sequence length="266" mass="29501">MTSIPLEDLGKGERERGEPFAKGFPSRTSFSENDLSEERQELTRRLDRLSGEAAGKVRAYAAARTAKVEIERFLDMAPQVAGKLEELTRALFGELLDEIEADLTHAVREILGQDRTVVSRRDVKNSRLFIEFEMEQDGKSEDILRGQGGSVCNILSVGLRLIALSQLDPAKHRPFLVLDEQDCWLRPDLVPGFVRLIAAIAQKLGIQVLYISHHPVDLFADQADRVFILRPGRENGPRLDILCDRAASGASLPPVTAEASAETSDE</sequence>
<dbReference type="InterPro" id="IPR027417">
    <property type="entry name" value="P-loop_NTPase"/>
</dbReference>
<comment type="caution">
    <text evidence="2">The sequence shown here is derived from an EMBL/GenBank/DDBJ whole genome shotgun (WGS) entry which is preliminary data.</text>
</comment>
<dbReference type="Proteomes" id="UP000006250">
    <property type="component" value="Unassembled WGS sequence"/>
</dbReference>
<name>E1K2C3_SOLFR</name>
<evidence type="ECO:0000313" key="2">
    <source>
        <dbReference type="EMBL" id="EFL49243.1"/>
    </source>
</evidence>